<accession>F0P167</accession>
<dbReference type="CDD" id="cd00293">
    <property type="entry name" value="USP-like"/>
    <property type="match status" value="1"/>
</dbReference>
<keyword evidence="4" id="KW-1185">Reference proteome</keyword>
<sequence length="278" mass="31887">MKKILFPTDFSETANNALVYALNLAENQNAELYVLHTYSAPIVNGGYSPELVFTVYESIELGTFENFKDQIPAIREIAERHNLGHIPMKFILKEGFLVTNIQDIVKEENIDVVVMGTNGASGIDKVLFGSNTINVVSKIKTPVLCVPIDAEFRGIKSICFTTNFEEKDIDTLYHMIEIAERYNAIVHCVNINNKNENIEELQIWKERFNDEPVQFHIVYNEKDAEKAVLDFIDTNQIDVVASVARHKTFFEKIFGRSFTKKLTYHSKIPVYVFHEQKE</sequence>
<dbReference type="AlphaFoldDB" id="F0P167"/>
<evidence type="ECO:0000313" key="3">
    <source>
        <dbReference type="EMBL" id="ADX67566.1"/>
    </source>
</evidence>
<gene>
    <name evidence="3" type="ordered locus">Weevi_0853</name>
</gene>
<dbReference type="STRING" id="865938.Weevi_0853"/>
<name>F0P167_WEEVC</name>
<reference evidence="4" key="2">
    <citation type="journal article" date="2011" name="Stand. Genomic Sci.">
        <title>Complete genome sequence of Weeksella virosa type strain (9751T).</title>
        <authorList>
            <person name="Lang E."/>
            <person name="Teshima H."/>
            <person name="Lucas S."/>
            <person name="Lapidus A."/>
            <person name="Hammon N."/>
            <person name="Deshpande S."/>
            <person name="Nolan M."/>
            <person name="Cheng J."/>
            <person name="Pitluck S."/>
            <person name="Liolios K."/>
            <person name="Pagani I."/>
            <person name="Mikhailova N."/>
            <person name="Ivanova N."/>
            <person name="Mavromatis K."/>
            <person name="Pati A."/>
            <person name="Tapia R."/>
            <person name="Han C."/>
            <person name="Goodwin L."/>
            <person name="Chen A."/>
            <person name="Palaniappan K."/>
            <person name="Land M."/>
            <person name="Hauser L."/>
            <person name="Chang Y."/>
            <person name="Jeffries C."/>
            <person name="Brambilla E."/>
            <person name="Kopitz M."/>
            <person name="Rohde M."/>
            <person name="Goker M."/>
            <person name="Tindall B."/>
            <person name="Detter J."/>
            <person name="Woyke T."/>
            <person name="Bristow J."/>
            <person name="Eisen J."/>
            <person name="Markowitz V."/>
            <person name="Hugenholtz P."/>
            <person name="Klenk H."/>
            <person name="Kyrpides N."/>
        </authorList>
    </citation>
    <scope>NUCLEOTIDE SEQUENCE [LARGE SCALE GENOMIC DNA]</scope>
    <source>
        <strain evidence="4">ATCC 43766 / DSM 16922 / JCM 21250 / NBRC 16016 / NCTC 11634 / CL345/78</strain>
    </source>
</reference>
<evidence type="ECO:0000259" key="2">
    <source>
        <dbReference type="Pfam" id="PF00582"/>
    </source>
</evidence>
<dbReference type="SUPFAM" id="SSF52402">
    <property type="entry name" value="Adenine nucleotide alpha hydrolases-like"/>
    <property type="match status" value="2"/>
</dbReference>
<dbReference type="InterPro" id="IPR006016">
    <property type="entry name" value="UspA"/>
</dbReference>
<evidence type="ECO:0000256" key="1">
    <source>
        <dbReference type="ARBA" id="ARBA00008791"/>
    </source>
</evidence>
<dbReference type="EMBL" id="CP002455">
    <property type="protein sequence ID" value="ADX67566.1"/>
    <property type="molecule type" value="Genomic_DNA"/>
</dbReference>
<comment type="similarity">
    <text evidence="1">Belongs to the universal stress protein A family.</text>
</comment>
<dbReference type="KEGG" id="wvi:Weevi_0853"/>
<protein>
    <submittedName>
        <fullName evidence="3">UspA domain-containing protein</fullName>
    </submittedName>
</protein>
<dbReference type="InterPro" id="IPR006015">
    <property type="entry name" value="Universal_stress_UspA"/>
</dbReference>
<dbReference type="Gene3D" id="3.40.50.620">
    <property type="entry name" value="HUPs"/>
    <property type="match status" value="2"/>
</dbReference>
<dbReference type="PANTHER" id="PTHR46268:SF6">
    <property type="entry name" value="UNIVERSAL STRESS PROTEIN UP12"/>
    <property type="match status" value="1"/>
</dbReference>
<feature type="domain" description="UspA" evidence="2">
    <location>
        <begin position="1"/>
        <end position="147"/>
    </location>
</feature>
<dbReference type="OrthoDB" id="9788959at2"/>
<dbReference type="Proteomes" id="UP000008641">
    <property type="component" value="Chromosome"/>
</dbReference>
<proteinExistence type="inferred from homology"/>
<dbReference type="PRINTS" id="PR01438">
    <property type="entry name" value="UNVRSLSTRESS"/>
</dbReference>
<dbReference type="PANTHER" id="PTHR46268">
    <property type="entry name" value="STRESS RESPONSE PROTEIN NHAX"/>
    <property type="match status" value="1"/>
</dbReference>
<dbReference type="RefSeq" id="WP_013597957.1">
    <property type="nucleotide sequence ID" value="NC_015144.1"/>
</dbReference>
<reference evidence="3 4" key="1">
    <citation type="journal article" date="2011" name="Stand. Genomic Sci.">
        <title>Complete genome sequence of Weeksella virosa type strain (9751).</title>
        <authorList>
            <person name="Lang E."/>
            <person name="Teshima H."/>
            <person name="Lucas S."/>
            <person name="Lapidus A."/>
            <person name="Hammon N."/>
            <person name="Deshpande S."/>
            <person name="Nolan M."/>
            <person name="Cheng J.F."/>
            <person name="Pitluck S."/>
            <person name="Liolios K."/>
            <person name="Pagani I."/>
            <person name="Mikhailova N."/>
            <person name="Ivanova N."/>
            <person name="Mavromatis K."/>
            <person name="Pati A."/>
            <person name="Tapia R."/>
            <person name="Han C."/>
            <person name="Goodwin L."/>
            <person name="Chen A."/>
            <person name="Palaniappan K."/>
            <person name="Land M."/>
            <person name="Hauser L."/>
            <person name="Chang Y.J."/>
            <person name="Jeffries C.D."/>
            <person name="Brambilla E.M."/>
            <person name="Kopitz M."/>
            <person name="Rohde M."/>
            <person name="Goker M."/>
            <person name="Tindall B.J."/>
            <person name="Detter J.C."/>
            <person name="Woyke T."/>
            <person name="Bristow J."/>
            <person name="Eisen J.A."/>
            <person name="Markowitz V."/>
            <person name="Hugenholtz P."/>
            <person name="Klenk H.P."/>
            <person name="Kyrpides N.C."/>
        </authorList>
    </citation>
    <scope>NUCLEOTIDE SEQUENCE [LARGE SCALE GENOMIC DNA]</scope>
    <source>
        <strain evidence="4">ATCC 43766 / DSM 16922 / JCM 21250 / NBRC 16016 / NCTC 11634 / CL345/78</strain>
    </source>
</reference>
<dbReference type="HOGENOM" id="CLU_049301_2_4_10"/>
<dbReference type="eggNOG" id="COG0589">
    <property type="taxonomic scope" value="Bacteria"/>
</dbReference>
<dbReference type="InterPro" id="IPR014729">
    <property type="entry name" value="Rossmann-like_a/b/a_fold"/>
</dbReference>
<organism evidence="3 4">
    <name type="scientific">Weeksella virosa (strain ATCC 43766 / DSM 16922 / JCM 21250 / CCUG 30538 / CDC 9751 / IAM 14551 / NBRC 16016 / NCTC 11634 / CL345/78)</name>
    <dbReference type="NCBI Taxonomy" id="865938"/>
    <lineage>
        <taxon>Bacteria</taxon>
        <taxon>Pseudomonadati</taxon>
        <taxon>Bacteroidota</taxon>
        <taxon>Flavobacteriia</taxon>
        <taxon>Flavobacteriales</taxon>
        <taxon>Weeksellaceae</taxon>
        <taxon>Weeksella</taxon>
    </lineage>
</organism>
<evidence type="ECO:0000313" key="4">
    <source>
        <dbReference type="Proteomes" id="UP000008641"/>
    </source>
</evidence>
<dbReference type="Pfam" id="PF00582">
    <property type="entry name" value="Usp"/>
    <property type="match status" value="1"/>
</dbReference>